<organism evidence="1 2">
    <name type="scientific">Pseudotabrizicola alkalilacus</name>
    <dbReference type="NCBI Taxonomy" id="2305252"/>
    <lineage>
        <taxon>Bacteria</taxon>
        <taxon>Pseudomonadati</taxon>
        <taxon>Pseudomonadota</taxon>
        <taxon>Alphaproteobacteria</taxon>
        <taxon>Rhodobacterales</taxon>
        <taxon>Paracoccaceae</taxon>
        <taxon>Pseudotabrizicola</taxon>
    </lineage>
</organism>
<name>A0A411Z426_9RHOB</name>
<accession>A0A411Z426</accession>
<dbReference type="Proteomes" id="UP000284547">
    <property type="component" value="Unassembled WGS sequence"/>
</dbReference>
<gene>
    <name evidence="1" type="ORF">D1012_07860</name>
</gene>
<dbReference type="RefSeq" id="WP_118150824.1">
    <property type="nucleotide sequence ID" value="NZ_QWEY01000003.1"/>
</dbReference>
<protein>
    <submittedName>
        <fullName evidence="1">Uncharacterized protein</fullName>
    </submittedName>
</protein>
<dbReference type="AlphaFoldDB" id="A0A411Z426"/>
<dbReference type="OrthoDB" id="9017325at2"/>
<evidence type="ECO:0000313" key="2">
    <source>
        <dbReference type="Proteomes" id="UP000284547"/>
    </source>
</evidence>
<sequence length="248" mass="27269">MPNFLPDLPEARIVEAVSRMPGNELRSGKFDSAESSAALVANAFGWFLDRPAALPPLPGVPAGAVEAVDLAVEMRFPWSGGRHPWLDVGIVTHTTLVGVAARRYEPFRPAKQTGFADVYDRPVWGPNMARYTALALELIAGTADFRVLDAAQLVKHSYGIRTRAQKRALGAVLVYLYAEPEQWASGKPVDRALQARHREEIARFGKTVAGDDVVFVPLSWGDLLWHWDRVPALRAHVAALRVRFGDLG</sequence>
<dbReference type="EMBL" id="QWEY01000003">
    <property type="protein sequence ID" value="RGP37809.1"/>
    <property type="molecule type" value="Genomic_DNA"/>
</dbReference>
<reference evidence="1 2" key="1">
    <citation type="submission" date="2018-08" db="EMBL/GenBank/DDBJ databases">
        <title>Flavobacterium tibetense sp. nov., isolated from a wetland YonghuCo on Tibetan Plateau.</title>
        <authorList>
            <person name="Phurbu D."/>
            <person name="Lu H."/>
            <person name="Xing P."/>
        </authorList>
    </citation>
    <scope>NUCLEOTIDE SEQUENCE [LARGE SCALE GENOMIC DNA]</scope>
    <source>
        <strain evidence="1 2">DJC</strain>
    </source>
</reference>
<proteinExistence type="predicted"/>
<keyword evidence="2" id="KW-1185">Reference proteome</keyword>
<comment type="caution">
    <text evidence="1">The sequence shown here is derived from an EMBL/GenBank/DDBJ whole genome shotgun (WGS) entry which is preliminary data.</text>
</comment>
<evidence type="ECO:0000313" key="1">
    <source>
        <dbReference type="EMBL" id="RGP37809.1"/>
    </source>
</evidence>